<dbReference type="EMBL" id="QJTI01000025">
    <property type="protein sequence ID" value="PYF01210.1"/>
    <property type="molecule type" value="Genomic_DNA"/>
</dbReference>
<gene>
    <name evidence="2" type="ORF">BJ122_12543</name>
</gene>
<organism evidence="2 3">
    <name type="scientific">Rhodopseudomonas faecalis</name>
    <dbReference type="NCBI Taxonomy" id="99655"/>
    <lineage>
        <taxon>Bacteria</taxon>
        <taxon>Pseudomonadati</taxon>
        <taxon>Pseudomonadota</taxon>
        <taxon>Alphaproteobacteria</taxon>
        <taxon>Hyphomicrobiales</taxon>
        <taxon>Nitrobacteraceae</taxon>
        <taxon>Rhodopseudomonas</taxon>
    </lineage>
</organism>
<comment type="similarity">
    <text evidence="1">Belongs to the BolA/IbaG family.</text>
</comment>
<dbReference type="SUPFAM" id="SSF82657">
    <property type="entry name" value="BolA-like"/>
    <property type="match status" value="1"/>
</dbReference>
<dbReference type="InterPro" id="IPR036065">
    <property type="entry name" value="BolA-like_sf"/>
</dbReference>
<comment type="caution">
    <text evidence="2">The sequence shown here is derived from an EMBL/GenBank/DDBJ whole genome shotgun (WGS) entry which is preliminary data.</text>
</comment>
<dbReference type="InterPro" id="IPR002634">
    <property type="entry name" value="BolA"/>
</dbReference>
<proteinExistence type="inferred from homology"/>
<sequence>MGAKDDMTRKLNEAFAPRRLEVIDESHLHEGHRGHRHGGETHFRINIVSQAFESKSRVERHRMINALLADEFAGRLHALAIKAQAPSEIEIESSN</sequence>
<evidence type="ECO:0000256" key="1">
    <source>
        <dbReference type="RuleBase" id="RU003860"/>
    </source>
</evidence>
<protein>
    <submittedName>
        <fullName evidence="2">BolA protein family transcriptional regulator</fullName>
    </submittedName>
</protein>
<dbReference type="PANTHER" id="PTHR46230:SF7">
    <property type="entry name" value="BOLA-LIKE PROTEIN 1"/>
    <property type="match status" value="1"/>
</dbReference>
<dbReference type="RefSeq" id="WP_110782275.1">
    <property type="nucleotide sequence ID" value="NZ_QJTI01000025.1"/>
</dbReference>
<keyword evidence="3" id="KW-1185">Reference proteome</keyword>
<evidence type="ECO:0000313" key="3">
    <source>
        <dbReference type="Proteomes" id="UP000248148"/>
    </source>
</evidence>
<dbReference type="OrthoDB" id="9811118at2"/>
<accession>A0A318TBR0</accession>
<dbReference type="Pfam" id="PF01722">
    <property type="entry name" value="BolA"/>
    <property type="match status" value="1"/>
</dbReference>
<dbReference type="Gene3D" id="3.30.300.90">
    <property type="entry name" value="BolA-like"/>
    <property type="match status" value="1"/>
</dbReference>
<dbReference type="Proteomes" id="UP000248148">
    <property type="component" value="Unassembled WGS sequence"/>
</dbReference>
<name>A0A318TBR0_9BRAD</name>
<dbReference type="AlphaFoldDB" id="A0A318TBR0"/>
<reference evidence="2 3" key="1">
    <citation type="submission" date="2018-06" db="EMBL/GenBank/DDBJ databases">
        <title>Genomic Encyclopedia of Archaeal and Bacterial Type Strains, Phase II (KMG-II): from individual species to whole genera.</title>
        <authorList>
            <person name="Goeker M."/>
        </authorList>
    </citation>
    <scope>NUCLEOTIDE SEQUENCE [LARGE SCALE GENOMIC DNA]</scope>
    <source>
        <strain evidence="2 3">JCM 11668</strain>
    </source>
</reference>
<dbReference type="PIRSF" id="PIRSF003113">
    <property type="entry name" value="BolA"/>
    <property type="match status" value="1"/>
</dbReference>
<evidence type="ECO:0000313" key="2">
    <source>
        <dbReference type="EMBL" id="PYF01210.1"/>
    </source>
</evidence>
<dbReference type="PANTHER" id="PTHR46230">
    <property type="match status" value="1"/>
</dbReference>
<dbReference type="GO" id="GO:0016226">
    <property type="term" value="P:iron-sulfur cluster assembly"/>
    <property type="evidence" value="ECO:0007669"/>
    <property type="project" value="TreeGrafter"/>
</dbReference>